<dbReference type="Pfam" id="PF05670">
    <property type="entry name" value="NFACT-R_1"/>
    <property type="match status" value="1"/>
</dbReference>
<dbReference type="HAMAP" id="MF_00844_B">
    <property type="entry name" value="RqcH_B"/>
    <property type="match status" value="1"/>
</dbReference>
<dbReference type="GO" id="GO:0019843">
    <property type="term" value="F:rRNA binding"/>
    <property type="evidence" value="ECO:0007669"/>
    <property type="project" value="UniProtKB-UniRule"/>
</dbReference>
<dbReference type="Gene3D" id="3.40.970.40">
    <property type="entry name" value="fibrinogen binding protein from staphylococcus aureus domain like"/>
    <property type="match status" value="1"/>
</dbReference>
<reference evidence="7" key="1">
    <citation type="submission" date="2013-06" db="EMBL/GenBank/DDBJ databases">
        <authorList>
            <person name="Weinstock G."/>
            <person name="Sodergren E."/>
            <person name="Clifton S."/>
            <person name="Fulton L."/>
            <person name="Fulton B."/>
            <person name="Courtney L."/>
            <person name="Fronick C."/>
            <person name="Harrison M."/>
            <person name="Strong C."/>
            <person name="Farmer C."/>
            <person name="Delahaunty K."/>
            <person name="Markovic C."/>
            <person name="Hall O."/>
            <person name="Minx P."/>
            <person name="Tomlinson C."/>
            <person name="Mitreva M."/>
            <person name="Nelson J."/>
            <person name="Hou S."/>
            <person name="Wollam A."/>
            <person name="Pepin K.H."/>
            <person name="Johnson M."/>
            <person name="Bhonagiri V."/>
            <person name="Nash W.E."/>
            <person name="Warren W."/>
            <person name="Chinwalla A."/>
            <person name="Mardis E.R."/>
            <person name="Wilson R.K."/>
        </authorList>
    </citation>
    <scope>NUCLEOTIDE SEQUENCE [LARGE SCALE GENOMIC DNA]</scope>
    <source>
        <strain evidence="7">ATCC 49176</strain>
    </source>
</reference>
<name>W1Q2Q9_ABIDE</name>
<keyword evidence="4 5" id="KW-0648">Protein biosynthesis</keyword>
<protein>
    <recommendedName>
        <fullName evidence="5">Rqc2 homolog RqcH</fullName>
        <shortName evidence="5">RqcH</shortName>
    </recommendedName>
</protein>
<keyword evidence="2 5" id="KW-0699">rRNA-binding</keyword>
<sequence length="562" mass="64074">MSFDGFLTHALVKELGAHLIGGKVAKIYQPFEQELQLVVRSQRQNFRLLVSIHPQYYRLHLTDERPSNPEHAPMFCMLLRKHLEQAVLLDIQQVENDRILELHFTGRDELGDSQVYRLIIELMGRHSNVILVNVIDCLKHVPMALNSYRLLQPGADYRRPPQDEHQVNLFKLSQAERTELAEHLASATSPGQVQARIQGLGRLASQSFLAQVQEGASWDKLLADFCQTVDAGGAYFLEADKPDFYMTPLPAVAGQWIAHETLSGLIAFYYAERVRLDRIKQMTGDLNQRLQYLIDRNQLKLANLDKDQAVASESESYRIKGELLSAYAYQIQKGQTQVALPNYYDNDQVIEIELDPRKTAIENSQAYFKRYTKYRDALKHIALQRQLAQEEIAYLESVQVQLSRADLQDVAQIRLELAEQGYLSAKQQNLKKRRQEKGLGPRLYQASDGTRILVGRNNLQNDQLSLKQANKNFWWLHAKNIPGSHVIIESDQPSDTTLTEAAMLAAYYSKFQQSANVPVDYLQVKHLRKPNGAKPGYVIYEGQKTLSVTPSSEAVEAMEIKD</sequence>
<feature type="domain" description="NFACT RNA-binding" evidence="6">
    <location>
        <begin position="444"/>
        <end position="537"/>
    </location>
</feature>
<dbReference type="Gene3D" id="2.30.310.10">
    <property type="entry name" value="ibrinogen binding protein from staphylococcus aureus domain"/>
    <property type="match status" value="1"/>
</dbReference>
<dbReference type="GO" id="GO:0043023">
    <property type="term" value="F:ribosomal large subunit binding"/>
    <property type="evidence" value="ECO:0007669"/>
    <property type="project" value="UniProtKB-UniRule"/>
</dbReference>
<evidence type="ECO:0000259" key="6">
    <source>
        <dbReference type="Pfam" id="PF05670"/>
    </source>
</evidence>
<dbReference type="Proteomes" id="UP000019050">
    <property type="component" value="Unassembled WGS sequence"/>
</dbReference>
<evidence type="ECO:0000256" key="3">
    <source>
        <dbReference type="ARBA" id="ARBA00022884"/>
    </source>
</evidence>
<evidence type="ECO:0000256" key="4">
    <source>
        <dbReference type="ARBA" id="ARBA00022917"/>
    </source>
</evidence>
<evidence type="ECO:0000256" key="2">
    <source>
        <dbReference type="ARBA" id="ARBA00022730"/>
    </source>
</evidence>
<dbReference type="AlphaFoldDB" id="W1Q2Q9"/>
<evidence type="ECO:0000256" key="1">
    <source>
        <dbReference type="ARBA" id="ARBA00022555"/>
    </source>
</evidence>
<dbReference type="GO" id="GO:1990112">
    <property type="term" value="C:RQC complex"/>
    <property type="evidence" value="ECO:0007669"/>
    <property type="project" value="TreeGrafter"/>
</dbReference>
<dbReference type="HOGENOM" id="CLU_022481_2_1_9"/>
<dbReference type="InterPro" id="IPR008532">
    <property type="entry name" value="NFACT_RNA-bd"/>
</dbReference>
<keyword evidence="3 5" id="KW-0694">RNA-binding</keyword>
<dbReference type="Pfam" id="PF05833">
    <property type="entry name" value="NFACT_N"/>
    <property type="match status" value="1"/>
</dbReference>
<evidence type="ECO:0000313" key="8">
    <source>
        <dbReference type="Proteomes" id="UP000019050"/>
    </source>
</evidence>
<dbReference type="GO" id="GO:0000049">
    <property type="term" value="F:tRNA binding"/>
    <property type="evidence" value="ECO:0007669"/>
    <property type="project" value="UniProtKB-UniRule"/>
</dbReference>
<evidence type="ECO:0000256" key="5">
    <source>
        <dbReference type="HAMAP-Rule" id="MF_00844"/>
    </source>
</evidence>
<dbReference type="RefSeq" id="WP_023392176.1">
    <property type="nucleotide sequence ID" value="NZ_KI535340.1"/>
</dbReference>
<dbReference type="PANTHER" id="PTHR15239">
    <property type="entry name" value="NUCLEAR EXPORT MEDIATOR FACTOR NEMF"/>
    <property type="match status" value="1"/>
</dbReference>
<dbReference type="InterPro" id="IPR051608">
    <property type="entry name" value="RQC_Subunit_NEMF"/>
</dbReference>
<evidence type="ECO:0000313" key="7">
    <source>
        <dbReference type="EMBL" id="ESK65373.1"/>
    </source>
</evidence>
<dbReference type="STRING" id="592010.GCWU000182_001534"/>
<dbReference type="InterPro" id="IPR043682">
    <property type="entry name" value="RqcH_bacterial"/>
</dbReference>
<accession>W1Q2Q9</accession>
<keyword evidence="1 5" id="KW-0820">tRNA-binding</keyword>
<dbReference type="eggNOG" id="COG1293">
    <property type="taxonomic scope" value="Bacteria"/>
</dbReference>
<dbReference type="GO" id="GO:0072344">
    <property type="term" value="P:rescue of stalled ribosome"/>
    <property type="evidence" value="ECO:0007669"/>
    <property type="project" value="UniProtKB-UniRule"/>
</dbReference>
<comment type="function">
    <text evidence="5">Key component of the ribosome quality control system (RQC), a ribosome-associated complex that mediates the extraction of incompletely synthesized nascent chains from stalled ribosomes and their subsequent degradation. RqcH recruits Ala-charged tRNA, and with RqcP directs the elongation of stalled nascent chains on 50S ribosomal subunits, leading to non-templated C-terminal alanine extensions (Ala tail). The Ala tail promotes nascent chain degradation. May add between 1 and at least 8 Ala residues. Binds to stalled 50S ribosomal subunits.</text>
</comment>
<dbReference type="OrthoDB" id="9766163at2"/>
<dbReference type="EMBL" id="ACIN03000013">
    <property type="protein sequence ID" value="ESK65373.1"/>
    <property type="molecule type" value="Genomic_DNA"/>
</dbReference>
<gene>
    <name evidence="5" type="primary">rqcH</name>
    <name evidence="7" type="ORF">GCWU000182_001534</name>
</gene>
<comment type="caution">
    <text evidence="7">The sequence shown here is derived from an EMBL/GenBank/DDBJ whole genome shotgun (WGS) entry which is preliminary data.</text>
</comment>
<dbReference type="PANTHER" id="PTHR15239:SF6">
    <property type="entry name" value="RIBOSOME QUALITY CONTROL COMPLEX SUBUNIT NEMF"/>
    <property type="match status" value="1"/>
</dbReference>
<dbReference type="GeneID" id="84818032"/>
<proteinExistence type="inferred from homology"/>
<comment type="similarity">
    <text evidence="5">Belongs to the NEMF family.</text>
</comment>
<organism evidence="7 8">
    <name type="scientific">Abiotrophia defectiva ATCC 49176</name>
    <dbReference type="NCBI Taxonomy" id="592010"/>
    <lineage>
        <taxon>Bacteria</taxon>
        <taxon>Bacillati</taxon>
        <taxon>Bacillota</taxon>
        <taxon>Bacilli</taxon>
        <taxon>Lactobacillales</taxon>
        <taxon>Aerococcaceae</taxon>
        <taxon>Abiotrophia</taxon>
    </lineage>
</organism>
<comment type="subunit">
    <text evidence="5">Associates with stalled 50S ribosomal subunits. Binds to RqcP.</text>
</comment>
<dbReference type="FunFam" id="2.30.310.10:FF:000004">
    <property type="entry name" value="Fibronectin-binding protein A"/>
    <property type="match status" value="1"/>
</dbReference>
<keyword evidence="8" id="KW-1185">Reference proteome</keyword>